<gene>
    <name evidence="1" type="ORF">HDA36_005678</name>
</gene>
<name>A0A7W8QRZ4_9ACTN</name>
<evidence type="ECO:0000313" key="2">
    <source>
        <dbReference type="Proteomes" id="UP000572635"/>
    </source>
</evidence>
<dbReference type="Proteomes" id="UP000572635">
    <property type="component" value="Unassembled WGS sequence"/>
</dbReference>
<proteinExistence type="predicted"/>
<protein>
    <submittedName>
        <fullName evidence="1">Uncharacterized protein</fullName>
    </submittedName>
</protein>
<keyword evidence="2" id="KW-1185">Reference proteome</keyword>
<accession>A0A7W8QRZ4</accession>
<reference evidence="1 2" key="1">
    <citation type="submission" date="2020-08" db="EMBL/GenBank/DDBJ databases">
        <title>Sequencing the genomes of 1000 actinobacteria strains.</title>
        <authorList>
            <person name="Klenk H.-P."/>
        </authorList>
    </citation>
    <scope>NUCLEOTIDE SEQUENCE [LARGE SCALE GENOMIC DNA]</scope>
    <source>
        <strain evidence="1 2">DSM 44551</strain>
    </source>
</reference>
<comment type="caution">
    <text evidence="1">The sequence shown here is derived from an EMBL/GenBank/DDBJ whole genome shotgun (WGS) entry which is preliminary data.</text>
</comment>
<organism evidence="1 2">
    <name type="scientific">Nocardiopsis composta</name>
    <dbReference type="NCBI Taxonomy" id="157465"/>
    <lineage>
        <taxon>Bacteria</taxon>
        <taxon>Bacillati</taxon>
        <taxon>Actinomycetota</taxon>
        <taxon>Actinomycetes</taxon>
        <taxon>Streptosporangiales</taxon>
        <taxon>Nocardiopsidaceae</taxon>
        <taxon>Nocardiopsis</taxon>
    </lineage>
</organism>
<dbReference type="EMBL" id="JACHDB010000002">
    <property type="protein sequence ID" value="MBB5435530.1"/>
    <property type="molecule type" value="Genomic_DNA"/>
</dbReference>
<evidence type="ECO:0000313" key="1">
    <source>
        <dbReference type="EMBL" id="MBB5435530.1"/>
    </source>
</evidence>
<dbReference type="AlphaFoldDB" id="A0A7W8QRZ4"/>
<sequence length="292" mass="32629">MPSPEHEIRTEFFRNRPELAPFLLESVSHCALPEYASARAAPTDCNDLQPKEYRGDTVVALTDGSGNNTFGIVVEVQRGRDERKRFSWPVYLATVRARLECPALLLVVCWAERTARWARTPIDIGHPDWVLRPIVLGPAEIPVVTSAEAARSDPELAALSALAHGSEQEKTLRAFAEALRSIPDDRFAVYHDYVLAEFSTAARTSWEALMAESGSALKTEFARRHYGKGRAEGRAEGFTEGETRAIIIVLEARGIPIDEQARRRITSCTDREVLETWIHRAPTVTTTDELFD</sequence>
<dbReference type="RefSeq" id="WP_184398410.1">
    <property type="nucleotide sequence ID" value="NZ_BAAAJD010000026.1"/>
</dbReference>
<dbReference type="PANTHER" id="PTHR34613">
    <property type="entry name" value="SLL0800 PROTEIN"/>
    <property type="match status" value="1"/>
</dbReference>
<dbReference type="PANTHER" id="PTHR34613:SF1">
    <property type="entry name" value="SLL6017 PROTEIN"/>
    <property type="match status" value="1"/>
</dbReference>